<dbReference type="InterPro" id="IPR056884">
    <property type="entry name" value="NPHP3-like_N"/>
</dbReference>
<dbReference type="InterPro" id="IPR015943">
    <property type="entry name" value="WD40/YVTN_repeat-like_dom_sf"/>
</dbReference>
<dbReference type="InterPro" id="IPR041249">
    <property type="entry name" value="HEPN_DZIP3"/>
</dbReference>
<dbReference type="InterPro" id="IPR027417">
    <property type="entry name" value="P-loop_NTPase"/>
</dbReference>
<organism evidence="4 5">
    <name type="scientific">Porites evermanni</name>
    <dbReference type="NCBI Taxonomy" id="104178"/>
    <lineage>
        <taxon>Eukaryota</taxon>
        <taxon>Metazoa</taxon>
        <taxon>Cnidaria</taxon>
        <taxon>Anthozoa</taxon>
        <taxon>Hexacorallia</taxon>
        <taxon>Scleractinia</taxon>
        <taxon>Fungiina</taxon>
        <taxon>Poritidae</taxon>
        <taxon>Porites</taxon>
    </lineage>
</organism>
<dbReference type="Gene3D" id="2.130.10.10">
    <property type="entry name" value="YVTN repeat-like/Quinoprotein amine dehydrogenase"/>
    <property type="match status" value="2"/>
</dbReference>
<dbReference type="SMART" id="SM00320">
    <property type="entry name" value="WD40"/>
    <property type="match status" value="4"/>
</dbReference>
<keyword evidence="1" id="KW-0677">Repeat</keyword>
<dbReference type="Pfam" id="PF24883">
    <property type="entry name" value="NPHP3_N"/>
    <property type="match status" value="1"/>
</dbReference>
<feature type="coiled-coil region" evidence="2">
    <location>
        <begin position="224"/>
        <end position="276"/>
    </location>
</feature>
<dbReference type="InterPro" id="IPR018391">
    <property type="entry name" value="PQQ_b-propeller_rpt"/>
</dbReference>
<sequence length="1486" mass="166044">MVEDNVRGNGNNFALFVFPLQEYVVDLFMATSAPSPLASSVEKTNGAKLSRLLIDGGTTVLRKIFDGHHPPANLITDLNANYPILNNLLRRRVLNGHQWDKLFPPGGVPPDSNTFDITLLFLLLTKICGLTPPPSGWHTKPPSSDTSHEANLARVKFYRNILYGHVTTTGVDTSTFSSLWTEISGVLVSLGLDQAEVDRLKAEKGGEQDYIDVLIEWAVREEDIKSQLENYRQAQAKIQQSVEELGLSLKGVKVGVEEINENLDWLKGEKDKNKSEEVLQKLAKSEFRGDIEYHLQRFQDGTREWVFDRVQNWLNDRSSQNRVMVISGNAGMGKSVIAAVICKRMQQAGRLSGSHFCQYNNVRYCKPQLMIQSLACHLSHALPEYKRALGEQLSRNLGTDLNNMGVEELFALLFKEPLSAVGDPGRNMLMVIDGLDESEYQGRSELLNVIANQFCKLPIWIRFLVTTRPALNIAERLKHLKPLELQSDGEDNLEDVRVFCLKRLERVVKPANVGELVERLVLKSEGLMLYAHFLILSTTESASISHERDLVGSSPLGIFAVYHSYFKRLGRELINEHNIREEHFLNLLSSITASREPLPVGFVSKVFVSSSNSPLTKRKVHSALGSVSALLPIRDDCLHVIHKSVKDWLTDISCHGEHEFIMDENEGHRLLADLCIEELENLKLKGVDNLQFGATERYALYHGAHHMLHEGVKREPHKLDELTKAYIIDLEVVYAKTFVNSTIAAEDLLWLNEQGIFTLLSKDNQSIVDALLFVLRKNIRLLTDNPRTFLQTILNQGGKVLTVEASNLLRNKYPEIPYMEVVHKETQQGGVLARFECLSDVICLDVSPQLDYMVCECDDGILQLWSLQTGRLVWTRPVLVEKSFKRSWLGHKSRKLPSINALSFFRSVVFHPTKECILPGILSQAYTMDGNLKPLFLGSNCRFSVCSISGDKAKILTNCLESSKGLVMWSLENGSEVDRILVNEDILSFAWSGDGRFLVISHSSGVISLYDVMCNFRKLTQMATPEVWGMVKFSPDHRFIFGYAVKNDVINKYSFFCLEVVKEANNTFSLTIVSGDSEAFESFNDCGFLFGDLISTKGHKFGLTFGLDKQRLLRSSLKAIEMVDTKYVNRNDQGVDTEASGIALSLDGQTVFVARVASSVTAYDVSSGKLKAEINYWPLPYRPLCPVSGGVLILTNKSTVELWSGNLAGPIKRWINLPGVKQLIPISEERVAVVGDVDVKVLDTSSGIVVSTIPVLQGRVLTCNNKCQLLSDTTFEGSGPWSLQLLDGETVVWRKKDIGRFSVSHNFNKAVAFSTMEQFLVVGTTDGLLVLDAETGNTLRTLGLSFSLFLHCTFISDDTCVISARDLTVQMFNVKSGELLTGIDVESEAICLAACPFNRVLAIGLRNSTPNFKVIRVHLSRGEGDGNMESGHSGTTLYKEERLDPPEQHENNFLPIPVDIYKAKLAGILKLRKKAAVCLFDESKRR</sequence>
<dbReference type="SUPFAM" id="SSF50969">
    <property type="entry name" value="YVTN repeat-like/Quinoprotein amine dehydrogenase"/>
    <property type="match status" value="1"/>
</dbReference>
<dbReference type="InterPro" id="IPR007111">
    <property type="entry name" value="NACHT_NTPase"/>
</dbReference>
<dbReference type="InterPro" id="IPR011044">
    <property type="entry name" value="Quino_amine_DH_bsu"/>
</dbReference>
<dbReference type="PROSITE" id="PS50837">
    <property type="entry name" value="NACHT"/>
    <property type="match status" value="1"/>
</dbReference>
<evidence type="ECO:0000256" key="1">
    <source>
        <dbReference type="ARBA" id="ARBA00022737"/>
    </source>
</evidence>
<dbReference type="InterPro" id="IPR001680">
    <property type="entry name" value="WD40_rpt"/>
</dbReference>
<comment type="caution">
    <text evidence="4">The sequence shown here is derived from an EMBL/GenBank/DDBJ whole genome shotgun (WGS) entry which is preliminary data.</text>
</comment>
<dbReference type="InterPro" id="IPR058056">
    <property type="entry name" value="WH_TANC1/2"/>
</dbReference>
<accession>A0ABN8MB96</accession>
<dbReference type="PANTHER" id="PTHR10039">
    <property type="entry name" value="AMELOGENIN"/>
    <property type="match status" value="1"/>
</dbReference>
<evidence type="ECO:0000313" key="5">
    <source>
        <dbReference type="Proteomes" id="UP001159427"/>
    </source>
</evidence>
<evidence type="ECO:0000256" key="2">
    <source>
        <dbReference type="SAM" id="Coils"/>
    </source>
</evidence>
<dbReference type="PANTHER" id="PTHR10039:SF17">
    <property type="entry name" value="FUNGAL STAND N-TERMINAL GOODBYE DOMAIN-CONTAINING PROTEIN-RELATED"/>
    <property type="match status" value="1"/>
</dbReference>
<dbReference type="EMBL" id="CALNXI010000296">
    <property type="protein sequence ID" value="CAH3024259.1"/>
    <property type="molecule type" value="Genomic_DNA"/>
</dbReference>
<evidence type="ECO:0000259" key="3">
    <source>
        <dbReference type="PROSITE" id="PS50837"/>
    </source>
</evidence>
<dbReference type="Pfam" id="PF25521">
    <property type="entry name" value="WHD_TANC1"/>
    <property type="match status" value="1"/>
</dbReference>
<reference evidence="4 5" key="1">
    <citation type="submission" date="2022-05" db="EMBL/GenBank/DDBJ databases">
        <authorList>
            <consortium name="Genoscope - CEA"/>
            <person name="William W."/>
        </authorList>
    </citation>
    <scope>NUCLEOTIDE SEQUENCE [LARGE SCALE GENOMIC DNA]</scope>
</reference>
<evidence type="ECO:0000313" key="4">
    <source>
        <dbReference type="EMBL" id="CAH3024259.1"/>
    </source>
</evidence>
<dbReference type="Gene3D" id="3.40.50.300">
    <property type="entry name" value="P-loop containing nucleotide triphosphate hydrolases"/>
    <property type="match status" value="1"/>
</dbReference>
<dbReference type="SMART" id="SM00564">
    <property type="entry name" value="PQQ"/>
    <property type="match status" value="4"/>
</dbReference>
<dbReference type="Proteomes" id="UP001159427">
    <property type="component" value="Unassembled WGS sequence"/>
</dbReference>
<gene>
    <name evidence="4" type="ORF">PEVE_00022128</name>
</gene>
<keyword evidence="2" id="KW-0175">Coiled coil</keyword>
<keyword evidence="5" id="KW-1185">Reference proteome</keyword>
<feature type="domain" description="NACHT" evidence="3">
    <location>
        <begin position="322"/>
        <end position="469"/>
    </location>
</feature>
<protein>
    <recommendedName>
        <fullName evidence="3">NACHT domain-containing protein</fullName>
    </recommendedName>
</protein>
<dbReference type="SUPFAM" id="SSF52540">
    <property type="entry name" value="P-loop containing nucleoside triphosphate hydrolases"/>
    <property type="match status" value="1"/>
</dbReference>
<proteinExistence type="predicted"/>
<dbReference type="Pfam" id="PF18738">
    <property type="entry name" value="HEPN_DZIP3"/>
    <property type="match status" value="1"/>
</dbReference>
<name>A0ABN8MB96_9CNID</name>